<dbReference type="Proteomes" id="UP000664800">
    <property type="component" value="Unassembled WGS sequence"/>
</dbReference>
<dbReference type="PANTHER" id="PTHR11735:SF11">
    <property type="entry name" value="TRNA THREONYLCARBAMOYLADENOSINE BIOSYNTHESIS PROTEIN TSAB"/>
    <property type="match status" value="1"/>
</dbReference>
<dbReference type="NCBIfam" id="TIGR03725">
    <property type="entry name" value="T6A_YeaZ"/>
    <property type="match status" value="1"/>
</dbReference>
<organism evidence="2 3">
    <name type="scientific">Thiomonas arsenitoxydans (strain DSM 22701 / CIP 110005 / 3As)</name>
    <dbReference type="NCBI Taxonomy" id="426114"/>
    <lineage>
        <taxon>Bacteria</taxon>
        <taxon>Pseudomonadati</taxon>
        <taxon>Pseudomonadota</taxon>
        <taxon>Betaproteobacteria</taxon>
        <taxon>Burkholderiales</taxon>
        <taxon>Thiomonas</taxon>
    </lineage>
</organism>
<dbReference type="GO" id="GO:0016740">
    <property type="term" value="F:transferase activity"/>
    <property type="evidence" value="ECO:0007669"/>
    <property type="project" value="UniProtKB-KW"/>
</dbReference>
<dbReference type="InterPro" id="IPR022496">
    <property type="entry name" value="T6A_TsaB"/>
</dbReference>
<sequence>MRVLALDTSTEALSVALSVDGHCRSFDEAGGPRASQRLLPLCAELLRTAGLQFADLDLIGMGAGPGAFTGLRTAASAAQGLAYALHLPVARVDTLMAQAETAFALLRSDGTVLPDPVQAEPGTVVLVANDARMGELYWELFRAQASGWQSLHRPTVQRPEHAVLAWAEVLADLPEHLETGVLPRLLACGNAWSEHADALSAAFASHASDNPRLFALNRAILRAVACTPSAAAVARLSLQQHAAGLTVSAALAQPIYVRDKVALTTAERELARAAL</sequence>
<proteinExistence type="predicted"/>
<dbReference type="EMBL" id="JAFKMR010000027">
    <property type="protein sequence ID" value="MBN8745267.1"/>
    <property type="molecule type" value="Genomic_DNA"/>
</dbReference>
<evidence type="ECO:0000259" key="1">
    <source>
        <dbReference type="Pfam" id="PF00814"/>
    </source>
</evidence>
<dbReference type="GO" id="GO:0005829">
    <property type="term" value="C:cytosol"/>
    <property type="evidence" value="ECO:0007669"/>
    <property type="project" value="TreeGrafter"/>
</dbReference>
<dbReference type="GO" id="GO:0002949">
    <property type="term" value="P:tRNA threonylcarbamoyladenosine modification"/>
    <property type="evidence" value="ECO:0007669"/>
    <property type="project" value="InterPro"/>
</dbReference>
<dbReference type="PANTHER" id="PTHR11735">
    <property type="entry name" value="TRNA N6-ADENOSINE THREONYLCARBAMOYLTRANSFERASE"/>
    <property type="match status" value="1"/>
</dbReference>
<dbReference type="InterPro" id="IPR000905">
    <property type="entry name" value="Gcp-like_dom"/>
</dbReference>
<evidence type="ECO:0000313" key="2">
    <source>
        <dbReference type="EMBL" id="MBN8745267.1"/>
    </source>
</evidence>
<accession>A0A8I1SWD0</accession>
<evidence type="ECO:0000313" key="3">
    <source>
        <dbReference type="Proteomes" id="UP000664800"/>
    </source>
</evidence>
<dbReference type="InterPro" id="IPR043129">
    <property type="entry name" value="ATPase_NBD"/>
</dbReference>
<dbReference type="SUPFAM" id="SSF53067">
    <property type="entry name" value="Actin-like ATPase domain"/>
    <property type="match status" value="2"/>
</dbReference>
<dbReference type="RefSeq" id="WP_276731869.1">
    <property type="nucleotide sequence ID" value="NZ_JAFKMR010000027.1"/>
</dbReference>
<name>A0A8I1SWD0_THIA3</name>
<feature type="domain" description="Gcp-like" evidence="1">
    <location>
        <begin position="35"/>
        <end position="262"/>
    </location>
</feature>
<gene>
    <name evidence="2" type="primary">tsaB</name>
    <name evidence="2" type="ORF">J0I24_13330</name>
</gene>
<protein>
    <submittedName>
        <fullName evidence="2">tRNA (Adenosine(37)-N6)-threonylcarbamoyltransferase complex dimerization subunit type 1 TsaB</fullName>
    </submittedName>
</protein>
<dbReference type="Gene3D" id="3.30.420.40">
    <property type="match status" value="2"/>
</dbReference>
<keyword evidence="2" id="KW-0808">Transferase</keyword>
<dbReference type="Pfam" id="PF00814">
    <property type="entry name" value="TsaD"/>
    <property type="match status" value="1"/>
</dbReference>
<dbReference type="AlphaFoldDB" id="A0A8I1SWD0"/>
<dbReference type="CDD" id="cd24032">
    <property type="entry name" value="ASKHA_NBD_TsaB"/>
    <property type="match status" value="1"/>
</dbReference>
<reference evidence="2" key="1">
    <citation type="submission" date="2021-02" db="EMBL/GenBank/DDBJ databases">
        <title>Thiocyanate and organic carbon inputs drive convergent selection for specific autotrophic Afipia and Thiobacillus strains within complex microbiomes.</title>
        <authorList>
            <person name="Huddy R.J."/>
            <person name="Sachdeva R."/>
            <person name="Kadzinga F."/>
            <person name="Kantor R.S."/>
            <person name="Harrison S.T.L."/>
            <person name="Banfield J.F."/>
        </authorList>
    </citation>
    <scope>NUCLEOTIDE SEQUENCE</scope>
    <source>
        <strain evidence="2">SCN18_13_7_16_R3_B_64_19</strain>
    </source>
</reference>
<comment type="caution">
    <text evidence="2">The sequence shown here is derived from an EMBL/GenBank/DDBJ whole genome shotgun (WGS) entry which is preliminary data.</text>
</comment>